<dbReference type="Gene3D" id="3.40.50.2300">
    <property type="match status" value="1"/>
</dbReference>
<comment type="similarity">
    <text evidence="1">Belongs to the low molecular weight phosphotyrosine protein phosphatase family.</text>
</comment>
<dbReference type="CDD" id="cd16344">
    <property type="entry name" value="LMWPAP"/>
    <property type="match status" value="1"/>
</dbReference>
<dbReference type="InterPro" id="IPR023485">
    <property type="entry name" value="Ptyr_pPase"/>
</dbReference>
<dbReference type="Pfam" id="PF01451">
    <property type="entry name" value="LMWPc"/>
    <property type="match status" value="1"/>
</dbReference>
<feature type="active site" description="Proton donor" evidence="4">
    <location>
        <position position="120"/>
    </location>
</feature>
<evidence type="ECO:0000256" key="2">
    <source>
        <dbReference type="ARBA" id="ARBA00022801"/>
    </source>
</evidence>
<protein>
    <submittedName>
        <fullName evidence="6">Protein-tyrosine phosphatase</fullName>
    </submittedName>
</protein>
<evidence type="ECO:0000256" key="4">
    <source>
        <dbReference type="PIRSR" id="PIRSR617867-1"/>
    </source>
</evidence>
<keyword evidence="2" id="KW-0378">Hydrolase</keyword>
<dbReference type="RefSeq" id="WP_084666920.1">
    <property type="nucleotide sequence ID" value="NZ_LT838272.1"/>
</dbReference>
<dbReference type="SUPFAM" id="SSF52788">
    <property type="entry name" value="Phosphotyrosine protein phosphatases I"/>
    <property type="match status" value="1"/>
</dbReference>
<dbReference type="STRING" id="698762.SAMN00808754_3286"/>
<dbReference type="InterPro" id="IPR050438">
    <property type="entry name" value="LMW_PTPase"/>
</dbReference>
<dbReference type="AlphaFoldDB" id="A0A1W1W405"/>
<keyword evidence="7" id="KW-1185">Reference proteome</keyword>
<evidence type="ECO:0000313" key="7">
    <source>
        <dbReference type="Proteomes" id="UP000192569"/>
    </source>
</evidence>
<proteinExistence type="inferred from homology"/>
<dbReference type="InterPro" id="IPR017867">
    <property type="entry name" value="Tyr_phospatase_low_mol_wt"/>
</dbReference>
<dbReference type="PRINTS" id="PR00719">
    <property type="entry name" value="LMWPTPASE"/>
</dbReference>
<dbReference type="GO" id="GO:0004725">
    <property type="term" value="F:protein tyrosine phosphatase activity"/>
    <property type="evidence" value="ECO:0007669"/>
    <property type="project" value="InterPro"/>
</dbReference>
<dbReference type="PANTHER" id="PTHR11717:SF31">
    <property type="entry name" value="LOW MOLECULAR WEIGHT PROTEIN-TYROSINE-PHOSPHATASE ETP-RELATED"/>
    <property type="match status" value="1"/>
</dbReference>
<keyword evidence="3" id="KW-0904">Protein phosphatase</keyword>
<evidence type="ECO:0000256" key="3">
    <source>
        <dbReference type="ARBA" id="ARBA00022912"/>
    </source>
</evidence>
<organism evidence="6 7">
    <name type="scientific">Thermanaeromonas toyohensis ToBE</name>
    <dbReference type="NCBI Taxonomy" id="698762"/>
    <lineage>
        <taxon>Bacteria</taxon>
        <taxon>Bacillati</taxon>
        <taxon>Bacillota</taxon>
        <taxon>Clostridia</taxon>
        <taxon>Neomoorellales</taxon>
        <taxon>Neomoorellaceae</taxon>
        <taxon>Thermanaeromonas</taxon>
    </lineage>
</organism>
<gene>
    <name evidence="6" type="ORF">SAMN00808754_3286</name>
</gene>
<accession>A0A1W1W405</accession>
<dbReference type="OrthoDB" id="9784339at2"/>
<feature type="domain" description="Phosphotyrosine protein phosphatase I" evidence="5">
    <location>
        <begin position="2"/>
        <end position="146"/>
    </location>
</feature>
<dbReference type="InterPro" id="IPR036196">
    <property type="entry name" value="Ptyr_pPase_sf"/>
</dbReference>
<reference evidence="6 7" key="1">
    <citation type="submission" date="2017-04" db="EMBL/GenBank/DDBJ databases">
        <authorList>
            <person name="Afonso C.L."/>
            <person name="Miller P.J."/>
            <person name="Scott M.A."/>
            <person name="Spackman E."/>
            <person name="Goraichik I."/>
            <person name="Dimitrov K.M."/>
            <person name="Suarez D.L."/>
            <person name="Swayne D.E."/>
        </authorList>
    </citation>
    <scope>NUCLEOTIDE SEQUENCE [LARGE SCALE GENOMIC DNA]</scope>
    <source>
        <strain evidence="6 7">ToBE</strain>
    </source>
</reference>
<name>A0A1W1W405_9FIRM</name>
<sequence>MPGILFVCTGNTCRSSMAEGLGKKLAQERGLQVEILSAGVAAWPGAPATWEAIQAAAELGVDLKDHQARSVAPELVEKADLILTMEERHKDILLTRFPQIRGKIFTLKEYATGQPGDIRDPIGEPLEIYRSCALELKELIGQALEKFKQGWGQGEGRESKEF</sequence>
<dbReference type="EMBL" id="LT838272">
    <property type="protein sequence ID" value="SMC00111.1"/>
    <property type="molecule type" value="Genomic_DNA"/>
</dbReference>
<dbReference type="PANTHER" id="PTHR11717">
    <property type="entry name" value="LOW MOLECULAR WEIGHT PROTEIN TYROSINE PHOSPHATASE"/>
    <property type="match status" value="1"/>
</dbReference>
<dbReference type="SMART" id="SM00226">
    <property type="entry name" value="LMWPc"/>
    <property type="match status" value="1"/>
</dbReference>
<dbReference type="Proteomes" id="UP000192569">
    <property type="component" value="Chromosome I"/>
</dbReference>
<evidence type="ECO:0000259" key="5">
    <source>
        <dbReference type="SMART" id="SM00226"/>
    </source>
</evidence>
<evidence type="ECO:0000256" key="1">
    <source>
        <dbReference type="ARBA" id="ARBA00011063"/>
    </source>
</evidence>
<feature type="active site" evidence="4">
    <location>
        <position position="14"/>
    </location>
</feature>
<evidence type="ECO:0000313" key="6">
    <source>
        <dbReference type="EMBL" id="SMC00111.1"/>
    </source>
</evidence>
<feature type="active site" description="Nucleophile" evidence="4">
    <location>
        <position position="8"/>
    </location>
</feature>